<organism evidence="12 13">
    <name type="scientific">Drosophila hydei</name>
    <name type="common">Fruit fly</name>
    <dbReference type="NCBI Taxonomy" id="7224"/>
    <lineage>
        <taxon>Eukaryota</taxon>
        <taxon>Metazoa</taxon>
        <taxon>Ecdysozoa</taxon>
        <taxon>Arthropoda</taxon>
        <taxon>Hexapoda</taxon>
        <taxon>Insecta</taxon>
        <taxon>Pterygota</taxon>
        <taxon>Neoptera</taxon>
        <taxon>Endopterygota</taxon>
        <taxon>Diptera</taxon>
        <taxon>Brachycera</taxon>
        <taxon>Muscomorpha</taxon>
        <taxon>Ephydroidea</taxon>
        <taxon>Drosophilidae</taxon>
        <taxon>Drosophila</taxon>
    </lineage>
</organism>
<evidence type="ECO:0000256" key="1">
    <source>
        <dbReference type="ARBA" id="ARBA00004323"/>
    </source>
</evidence>
<dbReference type="KEGG" id="dhe:111599655"/>
<dbReference type="EC" id="2.4.1.-" evidence="10"/>
<dbReference type="GeneID" id="111599655"/>
<evidence type="ECO:0000256" key="2">
    <source>
        <dbReference type="ARBA" id="ARBA00008661"/>
    </source>
</evidence>
<comment type="subcellular location">
    <subcellularLocation>
        <location evidence="1 10">Golgi apparatus membrane</location>
        <topology evidence="1 10">Single-pass type II membrane protein</topology>
    </subcellularLocation>
</comment>
<evidence type="ECO:0000313" key="13">
    <source>
        <dbReference type="RefSeq" id="XP_030079633.1"/>
    </source>
</evidence>
<keyword evidence="9 10" id="KW-0472">Membrane</keyword>
<evidence type="ECO:0000256" key="5">
    <source>
        <dbReference type="ARBA" id="ARBA00022692"/>
    </source>
</evidence>
<evidence type="ECO:0000256" key="7">
    <source>
        <dbReference type="ARBA" id="ARBA00022989"/>
    </source>
</evidence>
<protein>
    <recommendedName>
        <fullName evidence="10">Hexosyltransferase</fullName>
        <ecNumber evidence="10">2.4.1.-</ecNumber>
    </recommendedName>
</protein>
<evidence type="ECO:0000256" key="6">
    <source>
        <dbReference type="ARBA" id="ARBA00022968"/>
    </source>
</evidence>
<reference evidence="13 14" key="1">
    <citation type="submission" date="2025-04" db="UniProtKB">
        <authorList>
            <consortium name="RefSeq"/>
        </authorList>
    </citation>
    <scope>IDENTIFICATION</scope>
    <source>
        <strain evidence="13 14">15085-1641.00</strain>
        <tissue evidence="13 14">Whole body</tissue>
    </source>
</reference>
<dbReference type="Proteomes" id="UP000504633">
    <property type="component" value="Unplaced"/>
</dbReference>
<dbReference type="PANTHER" id="PTHR11214:SF376">
    <property type="entry name" value="HEXOSYLTRANSFERASE"/>
    <property type="match status" value="1"/>
</dbReference>
<sequence length="459" mass="51806">MAAVVNRATSNNNSNSSSNSNNNGSRSSSSSSSNMPKRYLGILFFCCFLFIWRTITDEPPPAATATSTSQQQQQSSANGSKPNQIIHDPSRTQPLSSNLSSYSNYYYYSPSLVSVDNAATPAPMATAATSFQPSHQPLDASQLIDLHHFGYLMEQPACESHILALILVHTAPRNAEKRLLIRQTWGGSGLTAASSPLRVVFLLGAVPQAEPQLQHTLEQENARFGDMVQGNFQDAYRNMTYKHVMALKWFNSHCSHAQLLIKVDDDVYVNTPQLHKLLREQQQQPAPLHPQQQPNLNRTLSLRSLLQQPHELLFCKPVLKSRVKRSYRSKWRVSFREYPAHYYPPYCPGFAIVYSPDVVQRLYQAAQRSNYFWVDDVHITGVLAQRTNTTITTLQPYVLYETDCERLLSGEGDLRQLEFLFTWHSISPEQVNSLWQLHVAQNYTNMQLDADVGPETGLS</sequence>
<keyword evidence="8 10" id="KW-0333">Golgi apparatus</keyword>
<dbReference type="AlphaFoldDB" id="A0A6J2SPI8"/>
<keyword evidence="4" id="KW-0808">Transferase</keyword>
<dbReference type="RefSeq" id="XP_030079634.1">
    <property type="nucleotide sequence ID" value="XM_030223774.1"/>
</dbReference>
<dbReference type="RefSeq" id="XP_030079633.1">
    <property type="nucleotide sequence ID" value="XM_030223773.1"/>
</dbReference>
<keyword evidence="5 10" id="KW-0812">Transmembrane</keyword>
<accession>A0A6J2SPI8</accession>
<dbReference type="FunFam" id="3.90.550.50:FF:000028">
    <property type="entry name" value="Hexosyltransferase"/>
    <property type="match status" value="1"/>
</dbReference>
<evidence type="ECO:0000313" key="14">
    <source>
        <dbReference type="RefSeq" id="XP_030079634.1"/>
    </source>
</evidence>
<feature type="compositionally biased region" description="Low complexity" evidence="11">
    <location>
        <begin position="10"/>
        <end position="34"/>
    </location>
</feature>
<comment type="similarity">
    <text evidence="2 10">Belongs to the glycosyltransferase 31 family.</text>
</comment>
<dbReference type="GO" id="GO:0016758">
    <property type="term" value="F:hexosyltransferase activity"/>
    <property type="evidence" value="ECO:0007669"/>
    <property type="project" value="InterPro"/>
</dbReference>
<dbReference type="InterPro" id="IPR002659">
    <property type="entry name" value="Glyco_trans_31"/>
</dbReference>
<dbReference type="GO" id="GO:0006493">
    <property type="term" value="P:protein O-linked glycosylation"/>
    <property type="evidence" value="ECO:0007669"/>
    <property type="project" value="TreeGrafter"/>
</dbReference>
<feature type="compositionally biased region" description="Low complexity" evidence="11">
    <location>
        <begin position="63"/>
        <end position="77"/>
    </location>
</feature>
<keyword evidence="6 10" id="KW-0735">Signal-anchor</keyword>
<evidence type="ECO:0000256" key="3">
    <source>
        <dbReference type="ARBA" id="ARBA00022676"/>
    </source>
</evidence>
<evidence type="ECO:0000256" key="9">
    <source>
        <dbReference type="ARBA" id="ARBA00023136"/>
    </source>
</evidence>
<feature type="region of interest" description="Disordered" evidence="11">
    <location>
        <begin position="61"/>
        <end position="96"/>
    </location>
</feature>
<feature type="transmembrane region" description="Helical" evidence="10">
    <location>
        <begin position="39"/>
        <end position="55"/>
    </location>
</feature>
<evidence type="ECO:0000256" key="4">
    <source>
        <dbReference type="ARBA" id="ARBA00022679"/>
    </source>
</evidence>
<name>A0A6J2SPI8_DROHY</name>
<dbReference type="OrthoDB" id="115198at2759"/>
<evidence type="ECO:0000256" key="11">
    <source>
        <dbReference type="SAM" id="MobiDB-lite"/>
    </source>
</evidence>
<keyword evidence="12" id="KW-1185">Reference proteome</keyword>
<evidence type="ECO:0000313" key="12">
    <source>
        <dbReference type="Proteomes" id="UP000504633"/>
    </source>
</evidence>
<keyword evidence="3 10" id="KW-0328">Glycosyltransferase</keyword>
<keyword evidence="7 10" id="KW-1133">Transmembrane helix</keyword>
<evidence type="ECO:0000256" key="10">
    <source>
        <dbReference type="RuleBase" id="RU363063"/>
    </source>
</evidence>
<dbReference type="OMA" id="MVQGNFQ"/>
<gene>
    <name evidence="13 14" type="primary">LOC111599655</name>
</gene>
<proteinExistence type="inferred from homology"/>
<dbReference type="PANTHER" id="PTHR11214">
    <property type="entry name" value="BETA-1,3-N-ACETYLGLUCOSAMINYLTRANSFERASE"/>
    <property type="match status" value="1"/>
</dbReference>
<dbReference type="Gene3D" id="3.90.550.50">
    <property type="match status" value="1"/>
</dbReference>
<dbReference type="GO" id="GO:0000139">
    <property type="term" value="C:Golgi membrane"/>
    <property type="evidence" value="ECO:0007669"/>
    <property type="project" value="UniProtKB-SubCell"/>
</dbReference>
<feature type="region of interest" description="Disordered" evidence="11">
    <location>
        <begin position="1"/>
        <end position="34"/>
    </location>
</feature>
<dbReference type="Pfam" id="PF01762">
    <property type="entry name" value="Galactosyl_T"/>
    <property type="match status" value="1"/>
</dbReference>
<evidence type="ECO:0000256" key="8">
    <source>
        <dbReference type="ARBA" id="ARBA00023034"/>
    </source>
</evidence>